<proteinExistence type="predicted"/>
<sequence>MTAPWDAQQREWLQAMGFDVLTLQAQAAPAVREAPAVQPASQAPTPTAETEIDPAAPLIQALLRAARCDIEAIVVAEVMMIDGGLSRLRADPAAKRALWPRLRALRAKTAAGSADRGATR</sequence>
<feature type="region of interest" description="Disordered" evidence="1">
    <location>
        <begin position="31"/>
        <end position="51"/>
    </location>
</feature>
<gene>
    <name evidence="2" type="ORF">ACFFGH_03410</name>
</gene>
<feature type="compositionally biased region" description="Low complexity" evidence="1">
    <location>
        <begin position="31"/>
        <end position="40"/>
    </location>
</feature>
<keyword evidence="3" id="KW-1185">Reference proteome</keyword>
<evidence type="ECO:0000256" key="1">
    <source>
        <dbReference type="SAM" id="MobiDB-lite"/>
    </source>
</evidence>
<protein>
    <submittedName>
        <fullName evidence="2">Uncharacterized protein</fullName>
    </submittedName>
</protein>
<dbReference type="Proteomes" id="UP001589896">
    <property type="component" value="Unassembled WGS sequence"/>
</dbReference>
<dbReference type="RefSeq" id="WP_386664819.1">
    <property type="nucleotide sequence ID" value="NZ_JBHLTG010000001.1"/>
</dbReference>
<accession>A0ABV6RIT4</accession>
<organism evidence="2 3">
    <name type="scientific">Lysobacter korlensis</name>
    <dbReference type="NCBI Taxonomy" id="553636"/>
    <lineage>
        <taxon>Bacteria</taxon>
        <taxon>Pseudomonadati</taxon>
        <taxon>Pseudomonadota</taxon>
        <taxon>Gammaproteobacteria</taxon>
        <taxon>Lysobacterales</taxon>
        <taxon>Lysobacteraceae</taxon>
        <taxon>Lysobacter</taxon>
    </lineage>
</organism>
<evidence type="ECO:0000313" key="3">
    <source>
        <dbReference type="Proteomes" id="UP001589896"/>
    </source>
</evidence>
<evidence type="ECO:0000313" key="2">
    <source>
        <dbReference type="EMBL" id="MFC0676900.1"/>
    </source>
</evidence>
<dbReference type="EMBL" id="JBHLTG010000001">
    <property type="protein sequence ID" value="MFC0676900.1"/>
    <property type="molecule type" value="Genomic_DNA"/>
</dbReference>
<name>A0ABV6RIT4_9GAMM</name>
<reference evidence="2 3" key="1">
    <citation type="submission" date="2024-09" db="EMBL/GenBank/DDBJ databases">
        <authorList>
            <person name="Sun Q."/>
            <person name="Mori K."/>
        </authorList>
    </citation>
    <scope>NUCLEOTIDE SEQUENCE [LARGE SCALE GENOMIC DNA]</scope>
    <source>
        <strain evidence="2 3">KCTC 23076</strain>
    </source>
</reference>
<comment type="caution">
    <text evidence="2">The sequence shown here is derived from an EMBL/GenBank/DDBJ whole genome shotgun (WGS) entry which is preliminary data.</text>
</comment>